<evidence type="ECO:0000259" key="11">
    <source>
        <dbReference type="PROSITE" id="PS51831"/>
    </source>
</evidence>
<name>A0ABX0ADP8_9GAMM</name>
<dbReference type="EC" id="3.1.4.-" evidence="8"/>
<keyword evidence="5 8" id="KW-0460">Magnesium</keyword>
<dbReference type="Pfam" id="PF08335">
    <property type="entry name" value="GlnD_UR_UTase"/>
    <property type="match status" value="1"/>
</dbReference>
<dbReference type="SUPFAM" id="SSF55021">
    <property type="entry name" value="ACT-like"/>
    <property type="match status" value="2"/>
</dbReference>
<dbReference type="PIRSF" id="PIRSF006288">
    <property type="entry name" value="PII_uridyltransf"/>
    <property type="match status" value="1"/>
</dbReference>
<feature type="compositionally biased region" description="Basic and acidic residues" evidence="9">
    <location>
        <begin position="1"/>
        <end position="19"/>
    </location>
</feature>
<dbReference type="NCBIfam" id="TIGR01693">
    <property type="entry name" value="UTase_glnD"/>
    <property type="match status" value="1"/>
</dbReference>
<feature type="region of interest" description="Disordered" evidence="9">
    <location>
        <begin position="1"/>
        <end position="46"/>
    </location>
</feature>
<feature type="domain" description="ACT" evidence="10">
    <location>
        <begin position="721"/>
        <end position="803"/>
    </location>
</feature>
<reference evidence="12 13" key="1">
    <citation type="submission" date="2018-07" db="EMBL/GenBank/DDBJ databases">
        <title>Whole genome Sequencing of Pseudoxanthomonas gei KCTC 32298 (T).</title>
        <authorList>
            <person name="Kumar S."/>
            <person name="Bansal K."/>
            <person name="Kaur A."/>
            <person name="Patil P."/>
            <person name="Sharma S."/>
            <person name="Patil P.B."/>
        </authorList>
    </citation>
    <scope>NUCLEOTIDE SEQUENCE [LARGE SCALE GENOMIC DNA]</scope>
    <source>
        <strain evidence="12 13">KCTC 32298</strain>
    </source>
</reference>
<evidence type="ECO:0000259" key="10">
    <source>
        <dbReference type="PROSITE" id="PS51671"/>
    </source>
</evidence>
<proteinExistence type="inferred from homology"/>
<comment type="caution">
    <text evidence="12">The sequence shown here is derived from an EMBL/GenBank/DDBJ whole genome shotgun (WGS) entry which is preliminary data.</text>
</comment>
<comment type="catalytic activity">
    <reaction evidence="7">
        <text>guanosine 3',5'-bis(diphosphate) + H2O = GDP + diphosphate + H(+)</text>
        <dbReference type="Rhea" id="RHEA:14253"/>
        <dbReference type="ChEBI" id="CHEBI:15377"/>
        <dbReference type="ChEBI" id="CHEBI:15378"/>
        <dbReference type="ChEBI" id="CHEBI:33019"/>
        <dbReference type="ChEBI" id="CHEBI:58189"/>
        <dbReference type="ChEBI" id="CHEBI:77828"/>
        <dbReference type="EC" id="3.1.7.2"/>
    </reaction>
</comment>
<dbReference type="PANTHER" id="PTHR47320:SF1">
    <property type="entry name" value="BIFUNCTIONAL URIDYLYLTRANSFERASE_URIDYLYL-REMOVING ENZYME"/>
    <property type="match status" value="1"/>
</dbReference>
<dbReference type="PROSITE" id="PS51831">
    <property type="entry name" value="HD"/>
    <property type="match status" value="1"/>
</dbReference>
<evidence type="ECO:0000256" key="6">
    <source>
        <dbReference type="ARBA" id="ARBA00023268"/>
    </source>
</evidence>
<comment type="domain">
    <text evidence="8">Has four distinct domains: an N-terminal nucleotidyltransferase (NT) domain responsible for UTase activity, a central HD domain that encodes UR activity, and two C-terminal ACT domains that seem to have a role in glutamine sensing.</text>
</comment>
<feature type="compositionally biased region" description="Polar residues" evidence="9">
    <location>
        <begin position="34"/>
        <end position="46"/>
    </location>
</feature>
<dbReference type="InterPro" id="IPR013546">
    <property type="entry name" value="PII_UdlTrfase/GS_AdlTrfase"/>
</dbReference>
<evidence type="ECO:0000256" key="7">
    <source>
        <dbReference type="ARBA" id="ARBA00047968"/>
    </source>
</evidence>
<feature type="domain" description="ACT" evidence="10">
    <location>
        <begin position="827"/>
        <end position="897"/>
    </location>
</feature>
<dbReference type="PANTHER" id="PTHR47320">
    <property type="entry name" value="BIFUNCTIONAL URIDYLYLTRANSFERASE/URIDYLYL-REMOVING ENZYME"/>
    <property type="match status" value="1"/>
</dbReference>
<sequence>MGTHRGGDRGRRRDPDPGARRRQRSVSIPASADETATPTPDSGSNVAWSAQARTSLNATDAKLAKRFDQGDEVDRLVALRARAADQLLKEAWAHCVPADAPLALFAVGGYGRGELFPQSDIDLLVLADADAQQACHAQLACFFAMLWDAGLPVSHAVRSAGQCTEAAADQTVLTALIEWRALVADETAQAALAAAISPQQVWPPRDFFVAKREEQRMRHARFGDTSENLEPNIKEGPGGLRDLHTLGWMALRTFGVRELEPLIGLSHVGPDEAAALARERRALGRLRYGLHLVAGRPEERLRFDYQKTLAERLGFPDDQETLGVEKMMQGFYRSAAIVRRISDRLLQRFEEQFDGEALPEPLDDAFALRRGYLAARDPSWPQADISAVFALFAMWASHPEVRGLHSRTARALAEALPQLPPYEAASPAQRGAFMALLRMPRAVETLTRMARLGVLGQWIPAFAQVSGRMQFDLFHVYTVDQHTLMVLRNIAAFSSGRADERFSIAHEVWPRLRKPELLLVAGLFHDIAKGRGGDHSELGAVDARAFCAAHGLSEGDAALVAWLVEQHLRMSVTAQKQDISDPEVIHRFGTLVEDRERLDYLYLLTCADIAGTSPKLWNAWKDRLLADLYFATRRVLREGLEQPVDAEARMHEARESARMLMAVQGFSPGTADELFAIMPAEGFLRFRPEQIAWQASALRNVVPGETRVRVRRISDAGNALEVFVHSPDRSGLFAAILATLDRMGFGIHQARVLDGPHGAIFDTFEVLPADRHASSDPAEVEAVLGAALDGPLDNVRTSRRALPRQLRHFRFAPSIQFGVTPDGKRSLLSLVAPDRPGLLSDVAQVLRAQGVNVHDARIATFGERAEDVFQLTDAGGQPLAEPTQQALRDALRASFET</sequence>
<evidence type="ECO:0000313" key="12">
    <source>
        <dbReference type="EMBL" id="NDK39702.1"/>
    </source>
</evidence>
<dbReference type="SUPFAM" id="SSF81593">
    <property type="entry name" value="Nucleotidyltransferase substrate binding subunit/domain"/>
    <property type="match status" value="1"/>
</dbReference>
<dbReference type="CDD" id="cd04899">
    <property type="entry name" value="ACT_ACR-UUR-like_2"/>
    <property type="match status" value="1"/>
</dbReference>
<keyword evidence="4 8" id="KW-0378">Hydrolase</keyword>
<dbReference type="HAMAP" id="MF_00277">
    <property type="entry name" value="PII_uridylyl_transf"/>
    <property type="match status" value="1"/>
</dbReference>
<evidence type="ECO:0000256" key="2">
    <source>
        <dbReference type="ARBA" id="ARBA00022695"/>
    </source>
</evidence>
<dbReference type="RefSeq" id="WP_162350279.1">
    <property type="nucleotide sequence ID" value="NZ_QOVG01000008.1"/>
</dbReference>
<evidence type="ECO:0000256" key="1">
    <source>
        <dbReference type="ARBA" id="ARBA00022679"/>
    </source>
</evidence>
<feature type="domain" description="HD" evidence="11">
    <location>
        <begin position="479"/>
        <end position="601"/>
    </location>
</feature>
<dbReference type="InterPro" id="IPR002912">
    <property type="entry name" value="ACT_dom"/>
</dbReference>
<dbReference type="SUPFAM" id="SSF81301">
    <property type="entry name" value="Nucleotidyltransferase"/>
    <property type="match status" value="1"/>
</dbReference>
<organism evidence="12 13">
    <name type="scientific">Pseudoxanthomonas gei</name>
    <dbReference type="NCBI Taxonomy" id="1383030"/>
    <lineage>
        <taxon>Bacteria</taxon>
        <taxon>Pseudomonadati</taxon>
        <taxon>Pseudomonadota</taxon>
        <taxon>Gammaproteobacteria</taxon>
        <taxon>Lysobacterales</taxon>
        <taxon>Lysobacteraceae</taxon>
        <taxon>Pseudoxanthomonas</taxon>
    </lineage>
</organism>
<dbReference type="CDD" id="cd04900">
    <property type="entry name" value="ACT_UUR-like_1"/>
    <property type="match status" value="1"/>
</dbReference>
<accession>A0ABX0ADP8</accession>
<dbReference type="Gene3D" id="3.30.70.260">
    <property type="match status" value="1"/>
</dbReference>
<evidence type="ECO:0000256" key="8">
    <source>
        <dbReference type="HAMAP-Rule" id="MF_00277"/>
    </source>
</evidence>
<comment type="function">
    <text evidence="8">Modifies, by uridylylation and deuridylylation, the PII regulatory proteins (GlnB and homologs), in response to the nitrogen status of the cell that GlnD senses through the glutamine level. Under low glutamine levels, catalyzes the conversion of the PII proteins and UTP to PII-UMP and PPi, while under higher glutamine levels, GlnD hydrolyzes PII-UMP to PII and UMP (deuridylylation). Thus, controls uridylylation state and activity of the PII proteins, and plays an important role in the regulation of nitrogen metabolism.</text>
</comment>
<feature type="region of interest" description="Uridylyltransferase" evidence="8">
    <location>
        <begin position="1"/>
        <end position="361"/>
    </location>
</feature>
<comment type="catalytic activity">
    <reaction evidence="8">
        <text>[protein-PII]-uridylyl-L-tyrosine + H2O = [protein-PII]-L-tyrosine + UMP + H(+)</text>
        <dbReference type="Rhea" id="RHEA:48600"/>
        <dbReference type="Rhea" id="RHEA-COMP:12147"/>
        <dbReference type="Rhea" id="RHEA-COMP:12148"/>
        <dbReference type="ChEBI" id="CHEBI:15377"/>
        <dbReference type="ChEBI" id="CHEBI:15378"/>
        <dbReference type="ChEBI" id="CHEBI:46858"/>
        <dbReference type="ChEBI" id="CHEBI:57865"/>
        <dbReference type="ChEBI" id="CHEBI:90602"/>
    </reaction>
</comment>
<dbReference type="InterPro" id="IPR010043">
    <property type="entry name" value="UTase/UR"/>
</dbReference>
<evidence type="ECO:0000313" key="13">
    <source>
        <dbReference type="Proteomes" id="UP001429354"/>
    </source>
</evidence>
<dbReference type="GO" id="GO:0008773">
    <property type="term" value="F:[protein-PII] uridylyltransferase activity"/>
    <property type="evidence" value="ECO:0007669"/>
    <property type="project" value="UniProtKB-EC"/>
</dbReference>
<dbReference type="Proteomes" id="UP001429354">
    <property type="component" value="Unassembled WGS sequence"/>
</dbReference>
<dbReference type="EC" id="2.7.7.59" evidence="8"/>
<keyword evidence="13" id="KW-1185">Reference proteome</keyword>
<dbReference type="PROSITE" id="PS51671">
    <property type="entry name" value="ACT"/>
    <property type="match status" value="2"/>
</dbReference>
<dbReference type="InterPro" id="IPR045865">
    <property type="entry name" value="ACT-like_dom_sf"/>
</dbReference>
<dbReference type="InterPro" id="IPR043519">
    <property type="entry name" value="NT_sf"/>
</dbReference>
<keyword evidence="2 8" id="KW-0548">Nucleotidyltransferase</keyword>
<comment type="activity regulation">
    <text evidence="8">Uridylyltransferase (UTase) activity is inhibited by glutamine, while glutamine activates uridylyl-removing (UR) activity.</text>
</comment>
<dbReference type="InterPro" id="IPR003607">
    <property type="entry name" value="HD/PDEase_dom"/>
</dbReference>
<evidence type="ECO:0000256" key="3">
    <source>
        <dbReference type="ARBA" id="ARBA00022737"/>
    </source>
</evidence>
<dbReference type="Gene3D" id="1.10.3090.10">
    <property type="entry name" value="cca-adding enzyme, domain 2"/>
    <property type="match status" value="1"/>
</dbReference>
<evidence type="ECO:0000256" key="4">
    <source>
        <dbReference type="ARBA" id="ARBA00022801"/>
    </source>
</evidence>
<dbReference type="Pfam" id="PF01966">
    <property type="entry name" value="HD"/>
    <property type="match status" value="1"/>
</dbReference>
<dbReference type="Pfam" id="PF03445">
    <property type="entry name" value="DUF294"/>
    <property type="match status" value="1"/>
</dbReference>
<evidence type="ECO:0000256" key="9">
    <source>
        <dbReference type="SAM" id="MobiDB-lite"/>
    </source>
</evidence>
<keyword evidence="6 8" id="KW-0511">Multifunctional enzyme</keyword>
<dbReference type="CDD" id="cd00077">
    <property type="entry name" value="HDc"/>
    <property type="match status" value="1"/>
</dbReference>
<gene>
    <name evidence="8 12" type="primary">glnD</name>
    <name evidence="12" type="ORF">DT603_12700</name>
</gene>
<comment type="catalytic activity">
    <reaction evidence="8">
        <text>[protein-PII]-L-tyrosine + UTP = [protein-PII]-uridylyl-L-tyrosine + diphosphate</text>
        <dbReference type="Rhea" id="RHEA:13673"/>
        <dbReference type="Rhea" id="RHEA-COMP:12147"/>
        <dbReference type="Rhea" id="RHEA-COMP:12148"/>
        <dbReference type="ChEBI" id="CHEBI:33019"/>
        <dbReference type="ChEBI" id="CHEBI:46398"/>
        <dbReference type="ChEBI" id="CHEBI:46858"/>
        <dbReference type="ChEBI" id="CHEBI:90602"/>
        <dbReference type="EC" id="2.7.7.59"/>
    </reaction>
</comment>
<dbReference type="InterPro" id="IPR005105">
    <property type="entry name" value="GlnD_Uridyltrans_N"/>
</dbReference>
<evidence type="ECO:0000256" key="5">
    <source>
        <dbReference type="ARBA" id="ARBA00022842"/>
    </source>
</evidence>
<dbReference type="Gene3D" id="3.30.460.10">
    <property type="entry name" value="Beta Polymerase, domain 2"/>
    <property type="match status" value="1"/>
</dbReference>
<keyword evidence="3" id="KW-0677">Repeat</keyword>
<dbReference type="SMART" id="SM00471">
    <property type="entry name" value="HDc"/>
    <property type="match status" value="1"/>
</dbReference>
<comment type="cofactor">
    <cofactor evidence="8">
        <name>Mg(2+)</name>
        <dbReference type="ChEBI" id="CHEBI:18420"/>
    </cofactor>
</comment>
<feature type="region of interest" description="Uridylyl-removing" evidence="8">
    <location>
        <begin position="362"/>
        <end position="720"/>
    </location>
</feature>
<protein>
    <recommendedName>
        <fullName evidence="8">Bifunctional uridylyltransferase/uridylyl-removing enzyme</fullName>
        <shortName evidence="8">UTase/UR</shortName>
    </recommendedName>
    <alternativeName>
        <fullName evidence="8">Bifunctional [protein-PII] modification enzyme</fullName>
    </alternativeName>
    <alternativeName>
        <fullName evidence="8">Bifunctional nitrogen sensor protein</fullName>
    </alternativeName>
    <domain>
        <recommendedName>
            <fullName evidence="8">[Protein-PII] uridylyltransferase</fullName>
            <shortName evidence="8">PII uridylyltransferase</shortName>
            <shortName evidence="8">UTase</shortName>
            <ecNumber evidence="8">2.7.7.59</ecNumber>
        </recommendedName>
    </domain>
    <domain>
        <recommendedName>
            <fullName evidence="8">[Protein-PII]-UMP uridylyl-removing enzyme</fullName>
            <shortName evidence="8">UR</shortName>
            <ecNumber evidence="8">3.1.4.-</ecNumber>
        </recommendedName>
    </domain>
</protein>
<dbReference type="CDD" id="cd05401">
    <property type="entry name" value="NT_GlnE_GlnD_like"/>
    <property type="match status" value="1"/>
</dbReference>
<dbReference type="EMBL" id="QOVG01000008">
    <property type="protein sequence ID" value="NDK39702.1"/>
    <property type="molecule type" value="Genomic_DNA"/>
</dbReference>
<comment type="similarity">
    <text evidence="8">Belongs to the GlnD family.</text>
</comment>
<dbReference type="Pfam" id="PF01842">
    <property type="entry name" value="ACT"/>
    <property type="match status" value="1"/>
</dbReference>
<dbReference type="SUPFAM" id="SSF109604">
    <property type="entry name" value="HD-domain/PDEase-like"/>
    <property type="match status" value="1"/>
</dbReference>
<keyword evidence="1 8" id="KW-0808">Transferase</keyword>
<dbReference type="InterPro" id="IPR006674">
    <property type="entry name" value="HD_domain"/>
</dbReference>